<proteinExistence type="inferred from homology"/>
<evidence type="ECO:0000256" key="4">
    <source>
        <dbReference type="SAM" id="SignalP"/>
    </source>
</evidence>
<feature type="signal peptide" evidence="4">
    <location>
        <begin position="1"/>
        <end position="17"/>
    </location>
</feature>
<dbReference type="Gene3D" id="3.90.245.10">
    <property type="entry name" value="Ribonucleoside hydrolase-like"/>
    <property type="match status" value="1"/>
</dbReference>
<dbReference type="GO" id="GO:0005829">
    <property type="term" value="C:cytosol"/>
    <property type="evidence" value="ECO:0007669"/>
    <property type="project" value="TreeGrafter"/>
</dbReference>
<keyword evidence="7" id="KW-1185">Reference proteome</keyword>
<name>A0A812RQR5_9DINO</name>
<evidence type="ECO:0000259" key="5">
    <source>
        <dbReference type="Pfam" id="PF01156"/>
    </source>
</evidence>
<dbReference type="InterPro" id="IPR023186">
    <property type="entry name" value="IUNH"/>
</dbReference>
<comment type="similarity">
    <text evidence="1">Belongs to the IUNH family.</text>
</comment>
<sequence>MVRLAATWASLCVLAHAAPLRVILDTDIGDDIDDAWALSALLQDPRVDLRLVVTDSYSSLHRAQVLAKFLDLAGRLNDVPAIALGPNTTGKPLIMEGWASPKDLAKFPGTIHDSAADAIIEEVTQAVQDQAPISLLVLSPCPAVAHALQRAPWLSRVASIHAMGGSIWHGNNGTGLPVPEWNVRADVASSRVLYAHLNVTAPLDVAGLAQIDGPAFGKLLQCQGHVPVVRALLHMFKTWLPRCPWPPVLDGPKGPASSVRSSVVYDAVAVSTLQRAHRTCDPAGRH</sequence>
<reference evidence="6" key="1">
    <citation type="submission" date="2021-02" db="EMBL/GenBank/DDBJ databases">
        <authorList>
            <person name="Dougan E. K."/>
            <person name="Rhodes N."/>
            <person name="Thang M."/>
            <person name="Chan C."/>
        </authorList>
    </citation>
    <scope>NUCLEOTIDE SEQUENCE</scope>
</reference>
<evidence type="ECO:0000313" key="7">
    <source>
        <dbReference type="Proteomes" id="UP000604046"/>
    </source>
</evidence>
<evidence type="ECO:0000256" key="1">
    <source>
        <dbReference type="ARBA" id="ARBA00009176"/>
    </source>
</evidence>
<evidence type="ECO:0000256" key="2">
    <source>
        <dbReference type="ARBA" id="ARBA00022801"/>
    </source>
</evidence>
<dbReference type="InterPro" id="IPR036452">
    <property type="entry name" value="Ribo_hydro-like"/>
</dbReference>
<comment type="caution">
    <text evidence="6">The sequence shown here is derived from an EMBL/GenBank/DDBJ whole genome shotgun (WGS) entry which is preliminary data.</text>
</comment>
<dbReference type="PANTHER" id="PTHR12304">
    <property type="entry name" value="INOSINE-URIDINE PREFERRING NUCLEOSIDE HYDROLASE"/>
    <property type="match status" value="1"/>
</dbReference>
<accession>A0A812RQR5</accession>
<feature type="domain" description="Inosine/uridine-preferring nucleoside hydrolase" evidence="5">
    <location>
        <begin position="22"/>
        <end position="236"/>
    </location>
</feature>
<dbReference type="OrthoDB" id="417419at2759"/>
<feature type="chain" id="PRO_5032655958" description="Inosine/uridine-preferring nucleoside hydrolase domain-containing protein" evidence="4">
    <location>
        <begin position="18"/>
        <end position="286"/>
    </location>
</feature>
<keyword evidence="3" id="KW-0326">Glycosidase</keyword>
<dbReference type="AlphaFoldDB" id="A0A812RQR5"/>
<gene>
    <name evidence="6" type="ORF">SNAT2548_LOCUS24807</name>
</gene>
<dbReference type="GO" id="GO:0006152">
    <property type="term" value="P:purine nucleoside catabolic process"/>
    <property type="evidence" value="ECO:0007669"/>
    <property type="project" value="TreeGrafter"/>
</dbReference>
<protein>
    <recommendedName>
        <fullName evidence="5">Inosine/uridine-preferring nucleoside hydrolase domain-containing protein</fullName>
    </recommendedName>
</protein>
<organism evidence="6 7">
    <name type="scientific">Symbiodinium natans</name>
    <dbReference type="NCBI Taxonomy" id="878477"/>
    <lineage>
        <taxon>Eukaryota</taxon>
        <taxon>Sar</taxon>
        <taxon>Alveolata</taxon>
        <taxon>Dinophyceae</taxon>
        <taxon>Suessiales</taxon>
        <taxon>Symbiodiniaceae</taxon>
        <taxon>Symbiodinium</taxon>
    </lineage>
</organism>
<dbReference type="PANTHER" id="PTHR12304:SF4">
    <property type="entry name" value="URIDINE NUCLEOSIDASE"/>
    <property type="match status" value="1"/>
</dbReference>
<dbReference type="GO" id="GO:0008477">
    <property type="term" value="F:purine nucleosidase activity"/>
    <property type="evidence" value="ECO:0007669"/>
    <property type="project" value="TreeGrafter"/>
</dbReference>
<dbReference type="Pfam" id="PF01156">
    <property type="entry name" value="IU_nuc_hydro"/>
    <property type="match status" value="1"/>
</dbReference>
<evidence type="ECO:0000313" key="6">
    <source>
        <dbReference type="EMBL" id="CAE7452475.1"/>
    </source>
</evidence>
<dbReference type="InterPro" id="IPR001910">
    <property type="entry name" value="Inosine/uridine_hydrolase_dom"/>
</dbReference>
<dbReference type="EMBL" id="CAJNDS010002369">
    <property type="protein sequence ID" value="CAE7452475.1"/>
    <property type="molecule type" value="Genomic_DNA"/>
</dbReference>
<dbReference type="SUPFAM" id="SSF53590">
    <property type="entry name" value="Nucleoside hydrolase"/>
    <property type="match status" value="1"/>
</dbReference>
<keyword evidence="4" id="KW-0732">Signal</keyword>
<dbReference type="Proteomes" id="UP000604046">
    <property type="component" value="Unassembled WGS sequence"/>
</dbReference>
<keyword evidence="2" id="KW-0378">Hydrolase</keyword>
<evidence type="ECO:0000256" key="3">
    <source>
        <dbReference type="ARBA" id="ARBA00023295"/>
    </source>
</evidence>